<dbReference type="AlphaFoldDB" id="A0A1T4YPK3"/>
<gene>
    <name evidence="1" type="ORF">SAMN02745166_03827</name>
</gene>
<accession>A0A1T4YPK3</accession>
<dbReference type="RefSeq" id="WP_078814992.1">
    <property type="nucleotide sequence ID" value="NZ_FUYE01000015.1"/>
</dbReference>
<dbReference type="Proteomes" id="UP000190774">
    <property type="component" value="Unassembled WGS sequence"/>
</dbReference>
<sequence>MPEDQVTIYDLTTRTFTSIPQSELASGMVRGQVVGHEGVVWMEAEQLKISDYRHPPFTGDRKLEVLTLVYAFPGVYEQTYAFWEDGFRRDLNPDREIAVWKHIAAVYGKHARGHALAYRQELFSLVLACSSADAERIGLIFQCAVIPDHDYREITRDYYGQ</sequence>
<name>A0A1T4YPK3_9BACT</name>
<evidence type="ECO:0000313" key="2">
    <source>
        <dbReference type="Proteomes" id="UP000190774"/>
    </source>
</evidence>
<evidence type="ECO:0000313" key="1">
    <source>
        <dbReference type="EMBL" id="SKB03508.1"/>
    </source>
</evidence>
<reference evidence="2" key="1">
    <citation type="submission" date="2017-02" db="EMBL/GenBank/DDBJ databases">
        <authorList>
            <person name="Varghese N."/>
            <person name="Submissions S."/>
        </authorList>
    </citation>
    <scope>NUCLEOTIDE SEQUENCE [LARGE SCALE GENOMIC DNA]</scope>
    <source>
        <strain evidence="2">ATCC 700200</strain>
    </source>
</reference>
<protein>
    <submittedName>
        <fullName evidence="1">Uncharacterized protein</fullName>
    </submittedName>
</protein>
<keyword evidence="2" id="KW-1185">Reference proteome</keyword>
<organism evidence="1 2">
    <name type="scientific">Prosthecobacter debontii</name>
    <dbReference type="NCBI Taxonomy" id="48467"/>
    <lineage>
        <taxon>Bacteria</taxon>
        <taxon>Pseudomonadati</taxon>
        <taxon>Verrucomicrobiota</taxon>
        <taxon>Verrucomicrobiia</taxon>
        <taxon>Verrucomicrobiales</taxon>
        <taxon>Verrucomicrobiaceae</taxon>
        <taxon>Prosthecobacter</taxon>
    </lineage>
</organism>
<dbReference type="OrthoDB" id="280288at2"/>
<proteinExistence type="predicted"/>
<dbReference type="EMBL" id="FUYE01000015">
    <property type="protein sequence ID" value="SKB03508.1"/>
    <property type="molecule type" value="Genomic_DNA"/>
</dbReference>